<dbReference type="InterPro" id="IPR013785">
    <property type="entry name" value="Aldolase_TIM"/>
</dbReference>
<comment type="caution">
    <text evidence="1">The sequence shown here is derived from an EMBL/GenBank/DDBJ whole genome shotgun (WGS) entry which is preliminary data.</text>
</comment>
<accession>S3K064</accession>
<dbReference type="PANTHER" id="PTHR11228">
    <property type="entry name" value="RADICAL SAM DOMAIN PROTEIN"/>
    <property type="match status" value="1"/>
</dbReference>
<dbReference type="RefSeq" id="WP_016525511.1">
    <property type="nucleotide sequence ID" value="NZ_KE332518.1"/>
</dbReference>
<dbReference type="STRING" id="1125699.HMPREF9194_01226"/>
<keyword evidence="2" id="KW-1185">Reference proteome</keyword>
<dbReference type="HOGENOM" id="CLU_035710_0_0_12"/>
<dbReference type="SUPFAM" id="SSF102114">
    <property type="entry name" value="Radical SAM enzymes"/>
    <property type="match status" value="1"/>
</dbReference>
<name>S3K064_TREMA</name>
<protein>
    <recommendedName>
        <fullName evidence="3">4Fe4S-binding SPASM domain-containing protein</fullName>
    </recommendedName>
</protein>
<dbReference type="InterPro" id="IPR058240">
    <property type="entry name" value="rSAM_sf"/>
</dbReference>
<dbReference type="InterPro" id="IPR050377">
    <property type="entry name" value="Radical_SAM_PqqE_MftC-like"/>
</dbReference>
<dbReference type="PATRIC" id="fig|1125699.3.peg.1245"/>
<reference evidence="1 2" key="1">
    <citation type="submission" date="2013-04" db="EMBL/GenBank/DDBJ databases">
        <title>The Genome Sequence of Treponema maltophilum ATCC 51939.</title>
        <authorList>
            <consortium name="The Broad Institute Genomics Platform"/>
            <person name="Earl A."/>
            <person name="Ward D."/>
            <person name="Feldgarden M."/>
            <person name="Gevers D."/>
            <person name="Leonetti C."/>
            <person name="Blanton J.M."/>
            <person name="Dewhirst F.E."/>
            <person name="Izard J."/>
            <person name="Walker B."/>
            <person name="Young S."/>
            <person name="Zeng Q."/>
            <person name="Gargeya S."/>
            <person name="Fitzgerald M."/>
            <person name="Haas B."/>
            <person name="Abouelleil A."/>
            <person name="Allen A.W."/>
            <person name="Alvarado L."/>
            <person name="Arachchi H.M."/>
            <person name="Berlin A.M."/>
            <person name="Chapman S.B."/>
            <person name="Gainer-Dewar J."/>
            <person name="Goldberg J."/>
            <person name="Griggs A."/>
            <person name="Gujja S."/>
            <person name="Hansen M."/>
            <person name="Howarth C."/>
            <person name="Imamovic A."/>
            <person name="Ireland A."/>
            <person name="Larimer J."/>
            <person name="McCowan C."/>
            <person name="Murphy C."/>
            <person name="Pearson M."/>
            <person name="Poon T.W."/>
            <person name="Priest M."/>
            <person name="Roberts A."/>
            <person name="Saif S."/>
            <person name="Shea T."/>
            <person name="Sisk P."/>
            <person name="Sykes S."/>
            <person name="Wortman J."/>
            <person name="Nusbaum C."/>
            <person name="Birren B."/>
        </authorList>
    </citation>
    <scope>NUCLEOTIDE SEQUENCE [LARGE SCALE GENOMIC DNA]</scope>
    <source>
        <strain evidence="1 2">ATCC 51939</strain>
    </source>
</reference>
<dbReference type="InterPro" id="IPR027608">
    <property type="entry name" value="Spiro_SPASM"/>
</dbReference>
<gene>
    <name evidence="1" type="ORF">HMPREF9194_01226</name>
</gene>
<dbReference type="eggNOG" id="COG0535">
    <property type="taxonomic scope" value="Bacteria"/>
</dbReference>
<dbReference type="Gene3D" id="3.20.20.70">
    <property type="entry name" value="Aldolase class I"/>
    <property type="match status" value="1"/>
</dbReference>
<dbReference type="CDD" id="cd21109">
    <property type="entry name" value="SPASM"/>
    <property type="match status" value="1"/>
</dbReference>
<evidence type="ECO:0000313" key="1">
    <source>
        <dbReference type="EMBL" id="EPF30900.1"/>
    </source>
</evidence>
<dbReference type="Proteomes" id="UP000014541">
    <property type="component" value="Unassembled WGS sequence"/>
</dbReference>
<sequence>MKTCVFLYAVQKGDFADQAWFNGSSAREKSASWAKKVDSCKAIDVIETEMSLCALLRRMERVLTENGADFAVYARADCPFLNSRLTSELIALHTRYKAEYTFADGYPYGLAPELIDAGTVRILAQLASSKGEFSDEALKRDSLFSLIKTDINSFEIETFIAPEDYRYLRLDLSCSSVRSSMACRRLGTLCADTEDADLLCETARKSAEVQRTLPTFYNVHIHSDGKAESIYEPSVPAAAMELANFKKLLDEAASFSPDAVVGLSFLGEPSRHADFILFAEEVLKRPEFSLLIETDAQSLSPQAIERIRTAAGKNPLRGTGYKAVNWIVKLDACDEATYKSIRSSGTLAAAEQAVHVLKPLFPNAVYPQMLRMKCNEDQLERFYRKWKADGTGELIIQKYDPISGFLEDRRPADLSPAVRIPCWHIKRDLCILADGRVPRCKAAVFCSHDFYGNAFTDGLESVWNKGNAELQKQLNGVYAGDCGKSDEYYTFNF</sequence>
<dbReference type="EMBL" id="ATFF01000006">
    <property type="protein sequence ID" value="EPF30900.1"/>
    <property type="molecule type" value="Genomic_DNA"/>
</dbReference>
<dbReference type="OrthoDB" id="335556at2"/>
<evidence type="ECO:0008006" key="3">
    <source>
        <dbReference type="Google" id="ProtNLM"/>
    </source>
</evidence>
<proteinExistence type="predicted"/>
<dbReference type="AlphaFoldDB" id="S3K064"/>
<evidence type="ECO:0000313" key="2">
    <source>
        <dbReference type="Proteomes" id="UP000014541"/>
    </source>
</evidence>
<dbReference type="NCBIfam" id="TIGR04321">
    <property type="entry name" value="spiroSPASM"/>
    <property type="match status" value="1"/>
</dbReference>
<dbReference type="PANTHER" id="PTHR11228:SF7">
    <property type="entry name" value="PQQA PEPTIDE CYCLASE"/>
    <property type="match status" value="1"/>
</dbReference>
<organism evidence="1 2">
    <name type="scientific">Treponema maltophilum ATCC 51939</name>
    <dbReference type="NCBI Taxonomy" id="1125699"/>
    <lineage>
        <taxon>Bacteria</taxon>
        <taxon>Pseudomonadati</taxon>
        <taxon>Spirochaetota</taxon>
        <taxon>Spirochaetia</taxon>
        <taxon>Spirochaetales</taxon>
        <taxon>Treponemataceae</taxon>
        <taxon>Treponema</taxon>
    </lineage>
</organism>